<gene>
    <name evidence="1" type="ORF">ACFPN6_36965</name>
</gene>
<dbReference type="EMBL" id="JBHSKL010000064">
    <property type="protein sequence ID" value="MFC5230005.1"/>
    <property type="molecule type" value="Genomic_DNA"/>
</dbReference>
<sequence>MPVGDVLGLLAGCGAIGALTTAAAGGGRALLSTLAAAAVCAASDTEHGTR</sequence>
<dbReference type="RefSeq" id="WP_344646190.1">
    <property type="nucleotide sequence ID" value="NZ_BAAASS010000032.1"/>
</dbReference>
<evidence type="ECO:0000313" key="2">
    <source>
        <dbReference type="Proteomes" id="UP001596156"/>
    </source>
</evidence>
<name>A0ABW0DLE0_STRFI</name>
<evidence type="ECO:0000313" key="1">
    <source>
        <dbReference type="EMBL" id="MFC5230005.1"/>
    </source>
</evidence>
<proteinExistence type="predicted"/>
<organism evidence="1 2">
    <name type="scientific">Streptomyces fimbriatus</name>
    <dbReference type="NCBI Taxonomy" id="68197"/>
    <lineage>
        <taxon>Bacteria</taxon>
        <taxon>Bacillati</taxon>
        <taxon>Actinomycetota</taxon>
        <taxon>Actinomycetes</taxon>
        <taxon>Kitasatosporales</taxon>
        <taxon>Streptomycetaceae</taxon>
        <taxon>Streptomyces</taxon>
    </lineage>
</organism>
<comment type="caution">
    <text evidence="1">The sequence shown here is derived from an EMBL/GenBank/DDBJ whole genome shotgun (WGS) entry which is preliminary data.</text>
</comment>
<reference evidence="2" key="1">
    <citation type="journal article" date="2019" name="Int. J. Syst. Evol. Microbiol.">
        <title>The Global Catalogue of Microorganisms (GCM) 10K type strain sequencing project: providing services to taxonomists for standard genome sequencing and annotation.</title>
        <authorList>
            <consortium name="The Broad Institute Genomics Platform"/>
            <consortium name="The Broad Institute Genome Sequencing Center for Infectious Disease"/>
            <person name="Wu L."/>
            <person name="Ma J."/>
        </authorList>
    </citation>
    <scope>NUCLEOTIDE SEQUENCE [LARGE SCALE GENOMIC DNA]</scope>
    <source>
        <strain evidence="2">CCM 8479</strain>
    </source>
</reference>
<keyword evidence="2" id="KW-1185">Reference proteome</keyword>
<protein>
    <submittedName>
        <fullName evidence="1">Uncharacterized protein</fullName>
    </submittedName>
</protein>
<accession>A0ABW0DLE0</accession>
<dbReference type="Proteomes" id="UP001596156">
    <property type="component" value="Unassembled WGS sequence"/>
</dbReference>